<name>A0AAX4KNT6_9TREE</name>
<dbReference type="GeneID" id="91104267"/>
<dbReference type="Proteomes" id="UP001358614">
    <property type="component" value="Chromosome 1"/>
</dbReference>
<protein>
    <recommendedName>
        <fullName evidence="3">F-box domain-containing protein</fullName>
    </recommendedName>
</protein>
<sequence>MTTLTDLNPSPSTSPLDLDRFPSDIIYHLFHTIDDLPPSTLYSLVQCSWEMHDRFAPVLNRSIDLKKTNSRSVFSGLDKTDGQSDGPQHRRKADLLGQAQYLSINDLPSAEYLSQALTLYHRISPTSPTSPNPYFPNLTQSLFQSLHTLALSSKAIMGLADLYNSCSWGSSPFNIPSQPILRSLKYHLKPKEVILDYPQGMIGLHMHSCIEEVISYISQGWDLDTLTWTNLNRSMVGPVPKSRKLVYQFRECTHPTKCSPSLKGCPEHYDHVSLSCSTFIDHIHTLPFSSPDEAQKGVRLELEGLGCMFSLEWERVVEEVWSRMGRVEEGDWEKIDRWYRAKVSLTA</sequence>
<keyword evidence="2" id="KW-1185">Reference proteome</keyword>
<proteinExistence type="predicted"/>
<organism evidence="1 2">
    <name type="scientific">Kwoniella europaea PYCC6329</name>
    <dbReference type="NCBI Taxonomy" id="1423913"/>
    <lineage>
        <taxon>Eukaryota</taxon>
        <taxon>Fungi</taxon>
        <taxon>Dikarya</taxon>
        <taxon>Basidiomycota</taxon>
        <taxon>Agaricomycotina</taxon>
        <taxon>Tremellomycetes</taxon>
        <taxon>Tremellales</taxon>
        <taxon>Cryptococcaceae</taxon>
        <taxon>Kwoniella</taxon>
    </lineage>
</organism>
<accession>A0AAX4KNT6</accession>
<evidence type="ECO:0000313" key="2">
    <source>
        <dbReference type="Proteomes" id="UP001358614"/>
    </source>
</evidence>
<evidence type="ECO:0008006" key="3">
    <source>
        <dbReference type="Google" id="ProtNLM"/>
    </source>
</evidence>
<gene>
    <name evidence="1" type="ORF">V865_005466</name>
</gene>
<dbReference type="KEGG" id="ker:91104267"/>
<dbReference type="RefSeq" id="XP_066085335.1">
    <property type="nucleotide sequence ID" value="XM_066229238.1"/>
</dbReference>
<evidence type="ECO:0000313" key="1">
    <source>
        <dbReference type="EMBL" id="WWD07368.1"/>
    </source>
</evidence>
<dbReference type="EMBL" id="CP144089">
    <property type="protein sequence ID" value="WWD07368.1"/>
    <property type="molecule type" value="Genomic_DNA"/>
</dbReference>
<dbReference type="AlphaFoldDB" id="A0AAX4KNT6"/>
<reference evidence="1 2" key="1">
    <citation type="submission" date="2024-01" db="EMBL/GenBank/DDBJ databases">
        <title>Comparative genomics of Cryptococcus and Kwoniella reveals pathogenesis evolution and contrasting modes of karyotype evolution via chromosome fusion or intercentromeric recombination.</title>
        <authorList>
            <person name="Coelho M.A."/>
            <person name="David-Palma M."/>
            <person name="Shea T."/>
            <person name="Bowers K."/>
            <person name="McGinley-Smith S."/>
            <person name="Mohammad A.W."/>
            <person name="Gnirke A."/>
            <person name="Yurkov A.M."/>
            <person name="Nowrousian M."/>
            <person name="Sun S."/>
            <person name="Cuomo C.A."/>
            <person name="Heitman J."/>
        </authorList>
    </citation>
    <scope>NUCLEOTIDE SEQUENCE [LARGE SCALE GENOMIC DNA]</scope>
    <source>
        <strain evidence="1 2">PYCC6329</strain>
    </source>
</reference>